<evidence type="ECO:0000256" key="16">
    <source>
        <dbReference type="ARBA" id="ARBA00023242"/>
    </source>
</evidence>
<dbReference type="Gene3D" id="3.40.850.10">
    <property type="entry name" value="Kinesin motor domain"/>
    <property type="match status" value="1"/>
</dbReference>
<feature type="domain" description="Kinesin motor" evidence="24">
    <location>
        <begin position="24"/>
        <end position="436"/>
    </location>
</feature>
<keyword evidence="7" id="KW-0132">Cell division</keyword>
<keyword evidence="6" id="KW-0597">Phosphoprotein</keyword>
<dbReference type="GO" id="GO:0005871">
    <property type="term" value="C:kinesin complex"/>
    <property type="evidence" value="ECO:0007669"/>
    <property type="project" value="TreeGrafter"/>
</dbReference>
<feature type="region of interest" description="Disordered" evidence="23">
    <location>
        <begin position="853"/>
        <end position="873"/>
    </location>
</feature>
<evidence type="ECO:0000256" key="14">
    <source>
        <dbReference type="ARBA" id="ARBA00023175"/>
    </source>
</evidence>
<keyword evidence="26" id="KW-1185">Reference proteome</keyword>
<dbReference type="PANTHER" id="PTHR24115:SF600">
    <property type="entry name" value="KINESIN-LIKE PROTEIN KIF23"/>
    <property type="match status" value="1"/>
</dbReference>
<dbReference type="PRINTS" id="PR00380">
    <property type="entry name" value="KINESINHEAVY"/>
</dbReference>
<keyword evidence="8 21" id="KW-0493">Microtubule</keyword>
<feature type="compositionally biased region" description="Low complexity" evidence="23">
    <location>
        <begin position="706"/>
        <end position="720"/>
    </location>
</feature>
<feature type="region of interest" description="Disordered" evidence="23">
    <location>
        <begin position="819"/>
        <end position="840"/>
    </location>
</feature>
<keyword evidence="12" id="KW-0832">Ubl conjugation</keyword>
<evidence type="ECO:0000256" key="22">
    <source>
        <dbReference type="SAM" id="Coils"/>
    </source>
</evidence>
<evidence type="ECO:0000256" key="23">
    <source>
        <dbReference type="SAM" id="MobiDB-lite"/>
    </source>
</evidence>
<comment type="subcellular location">
    <subcellularLocation>
        <location evidence="2">Cytoplasm</location>
        <location evidence="2">Cytoskeleton</location>
        <location evidence="2">Spindle</location>
    </subcellularLocation>
    <subcellularLocation>
        <location evidence="3">Midbody</location>
        <location evidence="3">Midbody ring</location>
    </subcellularLocation>
    <subcellularLocation>
        <location evidence="1">Nucleus</location>
    </subcellularLocation>
</comment>
<evidence type="ECO:0000256" key="21">
    <source>
        <dbReference type="RuleBase" id="RU000394"/>
    </source>
</evidence>
<dbReference type="GO" id="GO:0005874">
    <property type="term" value="C:microtubule"/>
    <property type="evidence" value="ECO:0007669"/>
    <property type="project" value="UniProtKB-KW"/>
</dbReference>
<feature type="binding site" evidence="20">
    <location>
        <begin position="111"/>
        <end position="118"/>
    </location>
    <ligand>
        <name>ATP</name>
        <dbReference type="ChEBI" id="CHEBI:30616"/>
    </ligand>
</feature>
<accession>A0A8C4GNP3</accession>
<evidence type="ECO:0000256" key="19">
    <source>
        <dbReference type="ARBA" id="ARBA00066079"/>
    </source>
</evidence>
<dbReference type="GO" id="GO:0005634">
    <property type="term" value="C:nucleus"/>
    <property type="evidence" value="ECO:0007669"/>
    <property type="project" value="UniProtKB-SubCell"/>
</dbReference>
<feature type="region of interest" description="Disordered" evidence="23">
    <location>
        <begin position="675"/>
        <end position="746"/>
    </location>
</feature>
<protein>
    <recommendedName>
        <fullName evidence="21">Kinesin-like protein</fullName>
    </recommendedName>
</protein>
<organism evidence="25 26">
    <name type="scientific">Dicentrarchus labrax</name>
    <name type="common">European seabass</name>
    <name type="synonym">Morone labrax</name>
    <dbReference type="NCBI Taxonomy" id="13489"/>
    <lineage>
        <taxon>Eukaryota</taxon>
        <taxon>Metazoa</taxon>
        <taxon>Chordata</taxon>
        <taxon>Craniata</taxon>
        <taxon>Vertebrata</taxon>
        <taxon>Euteleostomi</taxon>
        <taxon>Actinopterygii</taxon>
        <taxon>Neopterygii</taxon>
        <taxon>Teleostei</taxon>
        <taxon>Neoteleostei</taxon>
        <taxon>Acanthomorphata</taxon>
        <taxon>Eupercaria</taxon>
        <taxon>Moronidae</taxon>
        <taxon>Dicentrarchus</taxon>
    </lineage>
</organism>
<reference evidence="25" key="1">
    <citation type="submission" date="2025-08" db="UniProtKB">
        <authorList>
            <consortium name="Ensembl"/>
        </authorList>
    </citation>
    <scope>IDENTIFICATION</scope>
</reference>
<reference evidence="25" key="2">
    <citation type="submission" date="2025-09" db="UniProtKB">
        <authorList>
            <consortium name="Ensembl"/>
        </authorList>
    </citation>
    <scope>IDENTIFICATION</scope>
</reference>
<gene>
    <name evidence="25" type="primary">kif23</name>
</gene>
<name>A0A8C4GNP3_DICLA</name>
<dbReference type="CDD" id="cd01368">
    <property type="entry name" value="KISc_KIF23_like"/>
    <property type="match status" value="1"/>
</dbReference>
<comment type="subunit">
    <text evidence="19">Heterotetramer of two molecules each of RACGAP1 and KIF23. Found in the centralspindlin complex. Interacts with RACGAP1; the interaction is direct. Interacts with ECT2 and PRC1. Interacts with ANXA11 during cytokinesis. Interacts with BIRC6/bruce and USP8/UBPY. Interacts with ARF6, forming heterodimers and heterotetramers.</text>
</comment>
<dbReference type="GO" id="GO:0008017">
    <property type="term" value="F:microtubule binding"/>
    <property type="evidence" value="ECO:0007669"/>
    <property type="project" value="InterPro"/>
</dbReference>
<keyword evidence="15" id="KW-0206">Cytoskeleton</keyword>
<keyword evidence="10" id="KW-0498">Mitosis</keyword>
<evidence type="ECO:0000259" key="24">
    <source>
        <dbReference type="PROSITE" id="PS50067"/>
    </source>
</evidence>
<evidence type="ECO:0000256" key="6">
    <source>
        <dbReference type="ARBA" id="ARBA00022553"/>
    </source>
</evidence>
<dbReference type="GeneTree" id="ENSGT00940000155837"/>
<evidence type="ECO:0000256" key="15">
    <source>
        <dbReference type="ARBA" id="ARBA00023212"/>
    </source>
</evidence>
<evidence type="ECO:0000256" key="11">
    <source>
        <dbReference type="ARBA" id="ARBA00022840"/>
    </source>
</evidence>
<dbReference type="AlphaFoldDB" id="A0A8C4GNP3"/>
<dbReference type="Ensembl" id="ENSDLAT00005022346.2">
    <property type="protein sequence ID" value="ENSDLAP00005020854.2"/>
    <property type="gene ID" value="ENSDLAG00005007984.2"/>
</dbReference>
<dbReference type="PROSITE" id="PS50067">
    <property type="entry name" value="KINESIN_MOTOR_2"/>
    <property type="match status" value="1"/>
</dbReference>
<dbReference type="InterPro" id="IPR032384">
    <property type="entry name" value="Kif23_Arf-bd"/>
</dbReference>
<sequence>MNNRKGKTPRRPAPKKPSSNQKDPVGVYCRVRPLGVEDEECCIEVISSSTIQLHAPEGFKTNRNGEYKETQYSFKKVFGVSISQMELFEHVAKPLVDDLIHGRNGLLFTYGVTGSGKTFTMTGSPGQGGLLPRSLDMIFNSIGPYQAKRYVFKTDDKNGMEVQNEVDALLERQRRENNVSVPKTPSSRQKIDPEIADMIKPEEAYKADGVDEDSSYSVFVSYIEIYNNYIYDLLEETQEDAIKPKPPQSKILREDQNHNMYVAGCMEVEVKSAEEAFQVFWRGQKKRKVANTRLNRESSRSHSVLIIKLAQAPLDADGDNILQDKSQVAVSQLCLVDLAGSERTGRTGAEGTRIREAGNINQSLLNLRTCIEVLRENQMCGTNRMVPYRDSKVTHLFKNYFDGEGKVRMVVCVNPKADDYEETLLVMRFAEMTQEVEVARPVDRPICGFTPGRRHRNQAFKEELSRKLEERGGPIDRDMPSVISHLVHNLPPLPSSELTDPHDDITLPRLIEALQNRHTIRQMMIEEYSKAADMMKSMLQQLDSNLVSNDNFIHEQNGKLVEKDKIIQNNKTEIERLEKRSRMQEHKIDILQKTTKIYEDDKRSLRHELETREQRLQRELSDKRRMEQRMHGVVTDTQYKWEKECDRRVNAMQLEMQNKLWVKDEKLKQLKAIVTESKTPGGRPDPPPRQTQPIRPSREERLPAKRSASPSPVPTTTPVRPLHRRSRSAGGEKWVDHKPSSSMDLGTVLQPVIPNSIQVSAPSEKALSKCDRYVLTHQEVASDGEIQTKLIKGEVIKTRGGGQAVQFTDIETLKQELTTVPRKRKSSEGKNGGRTDGDWTDVETRCSVAMEMRAGSNMGPGYEHHGITKRRKP</sequence>
<dbReference type="GO" id="GO:0005524">
    <property type="term" value="F:ATP binding"/>
    <property type="evidence" value="ECO:0007669"/>
    <property type="project" value="UniProtKB-UniRule"/>
</dbReference>
<feature type="coiled-coil region" evidence="22">
    <location>
        <begin position="525"/>
        <end position="629"/>
    </location>
</feature>
<evidence type="ECO:0000256" key="7">
    <source>
        <dbReference type="ARBA" id="ARBA00022618"/>
    </source>
</evidence>
<feature type="compositionally biased region" description="Basic and acidic residues" evidence="23">
    <location>
        <begin position="826"/>
        <end position="837"/>
    </location>
</feature>
<evidence type="ECO:0000256" key="4">
    <source>
        <dbReference type="ARBA" id="ARBA00022490"/>
    </source>
</evidence>
<evidence type="ECO:0000256" key="17">
    <source>
        <dbReference type="ARBA" id="ARBA00023306"/>
    </source>
</evidence>
<keyword evidence="16" id="KW-0539">Nucleus</keyword>
<keyword evidence="14 20" id="KW-0505">Motor protein</keyword>
<dbReference type="GO" id="GO:0051301">
    <property type="term" value="P:cell division"/>
    <property type="evidence" value="ECO:0007669"/>
    <property type="project" value="UniProtKB-KW"/>
</dbReference>
<dbReference type="PANTHER" id="PTHR24115">
    <property type="entry name" value="KINESIN-RELATED"/>
    <property type="match status" value="1"/>
</dbReference>
<evidence type="ECO:0000256" key="13">
    <source>
        <dbReference type="ARBA" id="ARBA00023054"/>
    </source>
</evidence>
<keyword evidence="17" id="KW-0131">Cell cycle</keyword>
<evidence type="ECO:0000256" key="2">
    <source>
        <dbReference type="ARBA" id="ARBA00004186"/>
    </source>
</evidence>
<evidence type="ECO:0000256" key="9">
    <source>
        <dbReference type="ARBA" id="ARBA00022741"/>
    </source>
</evidence>
<dbReference type="InterPro" id="IPR027640">
    <property type="entry name" value="Kinesin-like_fam"/>
</dbReference>
<dbReference type="Proteomes" id="UP000694389">
    <property type="component" value="Unassembled WGS sequence"/>
</dbReference>
<feature type="region of interest" description="Disordered" evidence="23">
    <location>
        <begin position="1"/>
        <end position="24"/>
    </location>
</feature>
<comment type="similarity">
    <text evidence="20 21">Belongs to the TRAFAC class myosin-kinesin ATPase superfamily. Kinesin family.</text>
</comment>
<evidence type="ECO:0000256" key="1">
    <source>
        <dbReference type="ARBA" id="ARBA00004123"/>
    </source>
</evidence>
<dbReference type="SUPFAM" id="SSF52540">
    <property type="entry name" value="P-loop containing nucleoside triphosphate hydrolases"/>
    <property type="match status" value="1"/>
</dbReference>
<dbReference type="Pfam" id="PF16540">
    <property type="entry name" value="MKLP1_Arf_bdg"/>
    <property type="match status" value="1"/>
</dbReference>
<comment type="function">
    <text evidence="18">Component of the centralspindlin complex that serves as a microtubule-dependent and Rho-mediated signaling required for the myosin contractile ring formation during the cell cycle cytokinesis. Essential for cytokinesis in Rho-mediated signaling. Required for the localization of ECT2 to the central spindle. Plus-end-directed motor enzyme that moves antiparallel microtubules in vitro.</text>
</comment>
<dbReference type="GO" id="GO:0090543">
    <property type="term" value="C:Flemming body"/>
    <property type="evidence" value="ECO:0007669"/>
    <property type="project" value="UniProtKB-SubCell"/>
</dbReference>
<evidence type="ECO:0000256" key="10">
    <source>
        <dbReference type="ARBA" id="ARBA00022776"/>
    </source>
</evidence>
<keyword evidence="4" id="KW-0963">Cytoplasm</keyword>
<evidence type="ECO:0000256" key="8">
    <source>
        <dbReference type="ARBA" id="ARBA00022701"/>
    </source>
</evidence>
<dbReference type="FunFam" id="2.60.40.4330:FF:000001">
    <property type="entry name" value="Kinesin-like protein"/>
    <property type="match status" value="1"/>
</dbReference>
<dbReference type="PROSITE" id="PS00411">
    <property type="entry name" value="KINESIN_MOTOR_1"/>
    <property type="match status" value="1"/>
</dbReference>
<proteinExistence type="inferred from homology"/>
<dbReference type="SMART" id="SM00129">
    <property type="entry name" value="KISc"/>
    <property type="match status" value="1"/>
</dbReference>
<evidence type="ECO:0000313" key="26">
    <source>
        <dbReference type="Proteomes" id="UP000694389"/>
    </source>
</evidence>
<dbReference type="InterPro" id="IPR019821">
    <property type="entry name" value="Kinesin_motor_CS"/>
</dbReference>
<dbReference type="GO" id="GO:0007018">
    <property type="term" value="P:microtubule-based movement"/>
    <property type="evidence" value="ECO:0007669"/>
    <property type="project" value="InterPro"/>
</dbReference>
<evidence type="ECO:0000256" key="3">
    <source>
        <dbReference type="ARBA" id="ARBA00004476"/>
    </source>
</evidence>
<evidence type="ECO:0000256" key="12">
    <source>
        <dbReference type="ARBA" id="ARBA00022843"/>
    </source>
</evidence>
<keyword evidence="11 20" id="KW-0067">ATP-binding</keyword>
<keyword evidence="9 20" id="KW-0547">Nucleotide-binding</keyword>
<feature type="compositionally biased region" description="Basic residues" evidence="23">
    <location>
        <begin position="1"/>
        <end position="14"/>
    </location>
</feature>
<dbReference type="InterPro" id="IPR036961">
    <property type="entry name" value="Kinesin_motor_dom_sf"/>
</dbReference>
<dbReference type="GO" id="GO:0003777">
    <property type="term" value="F:microtubule motor activity"/>
    <property type="evidence" value="ECO:0007669"/>
    <property type="project" value="InterPro"/>
</dbReference>
<evidence type="ECO:0000313" key="25">
    <source>
        <dbReference type="Ensembl" id="ENSDLAP00005020854.2"/>
    </source>
</evidence>
<keyword evidence="5" id="KW-1017">Isopeptide bond</keyword>
<evidence type="ECO:0000256" key="20">
    <source>
        <dbReference type="PROSITE-ProRule" id="PRU00283"/>
    </source>
</evidence>
<dbReference type="InterPro" id="IPR001752">
    <property type="entry name" value="Kinesin_motor_dom"/>
</dbReference>
<dbReference type="Gene3D" id="2.60.40.4330">
    <property type="entry name" value="Kinesin-like protein Kif23, Arf6-interacting domain"/>
    <property type="match status" value="1"/>
</dbReference>
<evidence type="ECO:0000256" key="5">
    <source>
        <dbReference type="ARBA" id="ARBA00022499"/>
    </source>
</evidence>
<keyword evidence="13 22" id="KW-0175">Coiled coil</keyword>
<dbReference type="GO" id="GO:0016887">
    <property type="term" value="F:ATP hydrolysis activity"/>
    <property type="evidence" value="ECO:0007669"/>
    <property type="project" value="TreeGrafter"/>
</dbReference>
<dbReference type="GO" id="GO:0051256">
    <property type="term" value="P:mitotic spindle midzone assembly"/>
    <property type="evidence" value="ECO:0007669"/>
    <property type="project" value="TreeGrafter"/>
</dbReference>
<dbReference type="InterPro" id="IPR027417">
    <property type="entry name" value="P-loop_NTPase"/>
</dbReference>
<evidence type="ECO:0000256" key="18">
    <source>
        <dbReference type="ARBA" id="ARBA00058317"/>
    </source>
</evidence>
<dbReference type="InterPro" id="IPR038105">
    <property type="entry name" value="Kif23_Arf-bd_sf"/>
</dbReference>
<dbReference type="Pfam" id="PF00225">
    <property type="entry name" value="Kinesin"/>
    <property type="match status" value="1"/>
</dbReference>
<dbReference type="GO" id="GO:0005819">
    <property type="term" value="C:spindle"/>
    <property type="evidence" value="ECO:0007669"/>
    <property type="project" value="UniProtKB-SubCell"/>
</dbReference>